<dbReference type="EMBL" id="QVJI01000027">
    <property type="protein sequence ID" value="RFN62312.1"/>
    <property type="molecule type" value="Genomic_DNA"/>
</dbReference>
<comment type="caution">
    <text evidence="2">The sequence shown here is derived from an EMBL/GenBank/DDBJ whole genome shotgun (WGS) entry which is preliminary data.</text>
</comment>
<name>A0A3E1QEI4_HAEIF</name>
<evidence type="ECO:0000313" key="2">
    <source>
        <dbReference type="EMBL" id="RFN62312.1"/>
    </source>
</evidence>
<accession>A0A3E1QEI4</accession>
<sequence>MTKENLQSVPQNTTASLVESNNDQTSLQMLQQSPKPSLLRLEQYIEKKDYEFACRELMVILEKMDANFGGVHDIEFDAPAQLAYLPEKLLIHFATRLANAITT</sequence>
<protein>
    <submittedName>
        <fullName evidence="2">Adhesin</fullName>
    </submittedName>
</protein>
<dbReference type="AlphaFoldDB" id="A0A3E1QEI4"/>
<feature type="non-terminal residue" evidence="2">
    <location>
        <position position="103"/>
    </location>
</feature>
<gene>
    <name evidence="2" type="ORF">CH627_09920</name>
</gene>
<feature type="region of interest" description="Disordered" evidence="1">
    <location>
        <begin position="1"/>
        <end position="32"/>
    </location>
</feature>
<reference evidence="2" key="1">
    <citation type="submission" date="2018-08" db="EMBL/GenBank/DDBJ databases">
        <title>Antagonistic pleiotropy in the bifunctional surface protein FadL/P1 during adaptation of Haemophilus influenzae to chronic lung infection associated with COPD.</title>
        <authorList>
            <person name="Moleres J."/>
            <person name="Ehrlich R."/>
        </authorList>
    </citation>
    <scope>NUCLEOTIDE SEQUENCE [LARGE SCALE GENOMIC DNA]</scope>
    <source>
        <strain evidence="2">P668-6062</strain>
    </source>
</reference>
<proteinExistence type="predicted"/>
<organism evidence="2">
    <name type="scientific">Haemophilus influenzae</name>
    <dbReference type="NCBI Taxonomy" id="727"/>
    <lineage>
        <taxon>Bacteria</taxon>
        <taxon>Pseudomonadati</taxon>
        <taxon>Pseudomonadota</taxon>
        <taxon>Gammaproteobacteria</taxon>
        <taxon>Pasteurellales</taxon>
        <taxon>Pasteurellaceae</taxon>
        <taxon>Haemophilus</taxon>
    </lineage>
</organism>
<evidence type="ECO:0000256" key="1">
    <source>
        <dbReference type="SAM" id="MobiDB-lite"/>
    </source>
</evidence>